<proteinExistence type="predicted"/>
<evidence type="ECO:0000313" key="2">
    <source>
        <dbReference type="EMBL" id="KAI4549247.1"/>
    </source>
</evidence>
<evidence type="ECO:0000256" key="1">
    <source>
        <dbReference type="SAM" id="SignalP"/>
    </source>
</evidence>
<sequence>MMSDKRTTLYLYPMLLLLLLPSRFNRVRLCDPIDSSPPGSTVPGILQARTLETGKQTIGGHKQNHVHTRTQEKGAVTPQETDPDLPVRVQESLVEYCIGFAIHRYESAMGVHEFPILNPPPTSHPISSLWIIPVHQPQASCILYRT</sequence>
<keyword evidence="3" id="KW-1185">Reference proteome</keyword>
<dbReference type="Proteomes" id="UP001214576">
    <property type="component" value="Unassembled WGS sequence"/>
</dbReference>
<reference evidence="2" key="1">
    <citation type="submission" date="2022-03" db="EMBL/GenBank/DDBJ databases">
        <title>Genomic analyses of argali, domestic sheep and their hybrids provide insights into chromosomal evolution, heterosis and genetic basis of agronomic traits.</title>
        <authorList>
            <person name="Li M."/>
        </authorList>
    </citation>
    <scope>NUCLEOTIDE SEQUENCE</scope>
    <source>
        <strain evidence="2">CAU-MHL-2022a</strain>
        <tissue evidence="2">Skin</tissue>
    </source>
</reference>
<comment type="caution">
    <text evidence="2">The sequence shown here is derived from an EMBL/GenBank/DDBJ whole genome shotgun (WGS) entry which is preliminary data.</text>
</comment>
<feature type="signal peptide" evidence="1">
    <location>
        <begin position="1"/>
        <end position="29"/>
    </location>
</feature>
<evidence type="ECO:0000313" key="3">
    <source>
        <dbReference type="Proteomes" id="UP001214576"/>
    </source>
</evidence>
<organism evidence="2 3">
    <name type="scientific">Ovis ammon polii</name>
    <dbReference type="NCBI Taxonomy" id="230172"/>
    <lineage>
        <taxon>Eukaryota</taxon>
        <taxon>Metazoa</taxon>
        <taxon>Chordata</taxon>
        <taxon>Craniata</taxon>
        <taxon>Vertebrata</taxon>
        <taxon>Euteleostomi</taxon>
        <taxon>Mammalia</taxon>
        <taxon>Eutheria</taxon>
        <taxon>Laurasiatheria</taxon>
        <taxon>Artiodactyla</taxon>
        <taxon>Ruminantia</taxon>
        <taxon>Pecora</taxon>
        <taxon>Bovidae</taxon>
        <taxon>Caprinae</taxon>
        <taxon>Ovis</taxon>
    </lineage>
</organism>
<name>A0AAD4UQE0_OVIAM</name>
<dbReference type="EMBL" id="JAKZEL010000001">
    <property type="protein sequence ID" value="KAI4549247.1"/>
    <property type="molecule type" value="Genomic_DNA"/>
</dbReference>
<gene>
    <name evidence="2" type="ORF">MG293_001577</name>
</gene>
<accession>A0AAD4UQE0</accession>
<keyword evidence="1" id="KW-0732">Signal</keyword>
<feature type="chain" id="PRO_5042145581" evidence="1">
    <location>
        <begin position="30"/>
        <end position="146"/>
    </location>
</feature>
<protein>
    <submittedName>
        <fullName evidence="2">Uncharacterized protein</fullName>
    </submittedName>
</protein>
<dbReference type="AlphaFoldDB" id="A0AAD4UQE0"/>